<evidence type="ECO:0000313" key="3">
    <source>
        <dbReference type="EMBL" id="CAJ1960366.1"/>
    </source>
</evidence>
<feature type="region of interest" description="Disordered" evidence="1">
    <location>
        <begin position="461"/>
        <end position="506"/>
    </location>
</feature>
<keyword evidence="4" id="KW-1185">Reference proteome</keyword>
<sequence>MILTVGGLSTTITSIARSQPSLGRLVVLLVAVLLASSSSSSSTATANAWPINTDQEHEALLLGGNKKIVFLAGPHNSAYYSVYKFVSKWSKAKEEGHVRTYALTNWRWGGNDIHKLITEPEEENEEIWEKLQSRFDEPDINGVIVGSAFFDQIGPSAKHDALSAMKKIIEKLGVSKEDVLVIEHYRTPRFDQFVSMWKHADGEYEESTYEDWLCDTHNKPDEQTKRLDMLGARTNPLGASLAYLNEGWEVKLLETTGMDSSDINIVQVVVTQILQGRTVNGLIASHEYVKNHDNEGERDFVEFNDTDIALAEELFRYRDCAYQPKLMPFTTEKTLDVLYNHSLFSTCDGSKTELYQRLMEHPQIMYSALLRQLKCPNHDVDFAGHTTIAQALGYEKMSEAEKKEAVQTTIQVSNKSTSSGSTSGAAGASKPPSATLILMQMVTAALFGYQVFKINLARPLRKPEPPASRRPSAEIEFEYEDPQLQEDYDVEGSEMVKLTASTGKGN</sequence>
<dbReference type="AlphaFoldDB" id="A0AAD2G5P1"/>
<evidence type="ECO:0000256" key="2">
    <source>
        <dbReference type="SAM" id="SignalP"/>
    </source>
</evidence>
<organism evidence="3 4">
    <name type="scientific">Cylindrotheca closterium</name>
    <dbReference type="NCBI Taxonomy" id="2856"/>
    <lineage>
        <taxon>Eukaryota</taxon>
        <taxon>Sar</taxon>
        <taxon>Stramenopiles</taxon>
        <taxon>Ochrophyta</taxon>
        <taxon>Bacillariophyta</taxon>
        <taxon>Bacillariophyceae</taxon>
        <taxon>Bacillariophycidae</taxon>
        <taxon>Bacillariales</taxon>
        <taxon>Bacillariaceae</taxon>
        <taxon>Cylindrotheca</taxon>
    </lineage>
</organism>
<gene>
    <name evidence="3" type="ORF">CYCCA115_LOCUS18695</name>
</gene>
<feature type="chain" id="PRO_5042019388" evidence="2">
    <location>
        <begin position="41"/>
        <end position="506"/>
    </location>
</feature>
<dbReference type="Proteomes" id="UP001295423">
    <property type="component" value="Unassembled WGS sequence"/>
</dbReference>
<feature type="compositionally biased region" description="Low complexity" evidence="1">
    <location>
        <begin position="415"/>
        <end position="430"/>
    </location>
</feature>
<accession>A0AAD2G5P1</accession>
<feature type="region of interest" description="Disordered" evidence="1">
    <location>
        <begin position="409"/>
        <end position="430"/>
    </location>
</feature>
<evidence type="ECO:0000313" key="4">
    <source>
        <dbReference type="Proteomes" id="UP001295423"/>
    </source>
</evidence>
<name>A0AAD2G5P1_9STRA</name>
<proteinExistence type="predicted"/>
<comment type="caution">
    <text evidence="3">The sequence shown here is derived from an EMBL/GenBank/DDBJ whole genome shotgun (WGS) entry which is preliminary data.</text>
</comment>
<dbReference type="EMBL" id="CAKOGP040002058">
    <property type="protein sequence ID" value="CAJ1960366.1"/>
    <property type="molecule type" value="Genomic_DNA"/>
</dbReference>
<feature type="signal peptide" evidence="2">
    <location>
        <begin position="1"/>
        <end position="40"/>
    </location>
</feature>
<reference evidence="3" key="1">
    <citation type="submission" date="2023-08" db="EMBL/GenBank/DDBJ databases">
        <authorList>
            <person name="Audoor S."/>
            <person name="Bilcke G."/>
        </authorList>
    </citation>
    <scope>NUCLEOTIDE SEQUENCE</scope>
</reference>
<protein>
    <submittedName>
        <fullName evidence="3">Uncharacterized protein</fullName>
    </submittedName>
</protein>
<keyword evidence="2" id="KW-0732">Signal</keyword>
<evidence type="ECO:0000256" key="1">
    <source>
        <dbReference type="SAM" id="MobiDB-lite"/>
    </source>
</evidence>
<feature type="compositionally biased region" description="Acidic residues" evidence="1">
    <location>
        <begin position="475"/>
        <end position="492"/>
    </location>
</feature>